<gene>
    <name evidence="1" type="ORF">GCM10010831_08240</name>
</gene>
<name>A0A916ZQG1_9FLAO</name>
<evidence type="ECO:0000313" key="1">
    <source>
        <dbReference type="EMBL" id="GGE09026.1"/>
    </source>
</evidence>
<dbReference type="EMBL" id="BMGL01000004">
    <property type="protein sequence ID" value="GGE09026.1"/>
    <property type="molecule type" value="Genomic_DNA"/>
</dbReference>
<keyword evidence="2" id="KW-1185">Reference proteome</keyword>
<protein>
    <submittedName>
        <fullName evidence="1">Uncharacterized protein</fullName>
    </submittedName>
</protein>
<organism evidence="1 2">
    <name type="scientific">Psychroflexus salis</name>
    <dbReference type="NCBI Taxonomy" id="1526574"/>
    <lineage>
        <taxon>Bacteria</taxon>
        <taxon>Pseudomonadati</taxon>
        <taxon>Bacteroidota</taxon>
        <taxon>Flavobacteriia</taxon>
        <taxon>Flavobacteriales</taxon>
        <taxon>Flavobacteriaceae</taxon>
        <taxon>Psychroflexus</taxon>
    </lineage>
</organism>
<dbReference type="Proteomes" id="UP000599688">
    <property type="component" value="Unassembled WGS sequence"/>
</dbReference>
<comment type="caution">
    <text evidence="1">The sequence shown here is derived from an EMBL/GenBank/DDBJ whole genome shotgun (WGS) entry which is preliminary data.</text>
</comment>
<sequence>MKKKNINLEKFDFRALSEITDTPSAVKGYVKEIIETAYESFRNKEENKRIIEFSEFYKEKLIEIEYRSNIQYTLSIAKNRKTNDTIIAKVKWPYKIKGEYRKYGYISVFIASTTKFPKGLKDPNLKSFAEEKIYKYIQSNAPIELLDTSGNTYEI</sequence>
<dbReference type="AlphaFoldDB" id="A0A916ZQG1"/>
<proteinExistence type="predicted"/>
<evidence type="ECO:0000313" key="2">
    <source>
        <dbReference type="Proteomes" id="UP000599688"/>
    </source>
</evidence>
<reference evidence="1 2" key="1">
    <citation type="journal article" date="2014" name="Int. J. Syst. Evol. Microbiol.">
        <title>Complete genome sequence of Corynebacterium casei LMG S-19264T (=DSM 44701T), isolated from a smear-ripened cheese.</title>
        <authorList>
            <consortium name="US DOE Joint Genome Institute (JGI-PGF)"/>
            <person name="Walter F."/>
            <person name="Albersmeier A."/>
            <person name="Kalinowski J."/>
            <person name="Ruckert C."/>
        </authorList>
    </citation>
    <scope>NUCLEOTIDE SEQUENCE [LARGE SCALE GENOMIC DNA]</scope>
    <source>
        <strain evidence="1 2">CGMCC 1.12925</strain>
    </source>
</reference>
<accession>A0A916ZQG1</accession>
<dbReference type="RefSeq" id="WP_188405538.1">
    <property type="nucleotide sequence ID" value="NZ_BMGL01000004.1"/>
</dbReference>